<comment type="caution">
    <text evidence="2">The sequence shown here is derived from an EMBL/GenBank/DDBJ whole genome shotgun (WGS) entry which is preliminary data.</text>
</comment>
<dbReference type="CDD" id="cd03801">
    <property type="entry name" value="GT4_PimA-like"/>
    <property type="match status" value="1"/>
</dbReference>
<dbReference type="GO" id="GO:0016757">
    <property type="term" value="F:glycosyltransferase activity"/>
    <property type="evidence" value="ECO:0007669"/>
    <property type="project" value="UniProtKB-ARBA"/>
</dbReference>
<keyword evidence="3" id="KW-1185">Reference proteome</keyword>
<dbReference type="Pfam" id="PF13439">
    <property type="entry name" value="Glyco_transf_4"/>
    <property type="match status" value="1"/>
</dbReference>
<dbReference type="InterPro" id="IPR028098">
    <property type="entry name" value="Glyco_trans_4-like_N"/>
</dbReference>
<name>A0A9X0R030_9PROT</name>
<gene>
    <name evidence="2" type="ORF">H7965_18150</name>
</gene>
<feature type="domain" description="Glycosyltransferase subfamily 4-like N-terminal" evidence="1">
    <location>
        <begin position="6"/>
        <end position="173"/>
    </location>
</feature>
<dbReference type="EMBL" id="JACOMF010000025">
    <property type="protein sequence ID" value="MBC4017234.1"/>
    <property type="molecule type" value="Genomic_DNA"/>
</dbReference>
<evidence type="ECO:0000259" key="1">
    <source>
        <dbReference type="Pfam" id="PF13439"/>
    </source>
</evidence>
<dbReference type="AlphaFoldDB" id="A0A9X0R030"/>
<protein>
    <submittedName>
        <fullName evidence="2">Glycosyltransferase family 4 protein</fullName>
    </submittedName>
</protein>
<dbReference type="Proteomes" id="UP000600101">
    <property type="component" value="Unassembled WGS sequence"/>
</dbReference>
<organism evidence="2 3">
    <name type="scientific">Siccirubricoccus deserti</name>
    <dbReference type="NCBI Taxonomy" id="2013562"/>
    <lineage>
        <taxon>Bacteria</taxon>
        <taxon>Pseudomonadati</taxon>
        <taxon>Pseudomonadota</taxon>
        <taxon>Alphaproteobacteria</taxon>
        <taxon>Acetobacterales</taxon>
        <taxon>Roseomonadaceae</taxon>
        <taxon>Siccirubricoccus</taxon>
    </lineage>
</organism>
<evidence type="ECO:0000313" key="3">
    <source>
        <dbReference type="Proteomes" id="UP000600101"/>
    </source>
</evidence>
<dbReference type="PANTHER" id="PTHR12526">
    <property type="entry name" value="GLYCOSYLTRANSFERASE"/>
    <property type="match status" value="1"/>
</dbReference>
<dbReference type="SUPFAM" id="SSF53756">
    <property type="entry name" value="UDP-Glycosyltransferase/glycogen phosphorylase"/>
    <property type="match status" value="1"/>
</dbReference>
<dbReference type="Gene3D" id="3.40.50.2000">
    <property type="entry name" value="Glycogen Phosphorylase B"/>
    <property type="match status" value="2"/>
</dbReference>
<proteinExistence type="predicted"/>
<evidence type="ECO:0000313" key="2">
    <source>
        <dbReference type="EMBL" id="MBC4017234.1"/>
    </source>
</evidence>
<dbReference type="Pfam" id="PF13692">
    <property type="entry name" value="Glyco_trans_1_4"/>
    <property type="match status" value="1"/>
</dbReference>
<reference evidence="2" key="1">
    <citation type="submission" date="2020-08" db="EMBL/GenBank/DDBJ databases">
        <authorList>
            <person name="Hu Y."/>
            <person name="Nguyen S.V."/>
            <person name="Li F."/>
            <person name="Fanning S."/>
        </authorList>
    </citation>
    <scope>NUCLEOTIDE SEQUENCE</scope>
    <source>
        <strain evidence="2">SYSU D8009</strain>
    </source>
</reference>
<accession>A0A9X0R030</accession>
<sequence>MTADAVGGVWTHALDLARGLGAEGVETLLVVLGPSPDAAQLAEASAVPSLVLRSLGLPLDWLAERPGEVVAAGRAIAAIAAREAVELVQLNSPALAAGVRFPVPVVGACHSCVATWWRHLRGTPMPQDFAWRSALVADGYAACDALVAPTAAFAAATAEAYGLTVPPRVVHNGRQRPATPAGWLGGFVFTAGRLWDEGKNLAALDEAAARLPVPVVAAGPIEGPNGARLHARHLRLAGRLDAKGMAGVLARGPIFASAAYYEPFGLAVLEAAQAGCALVLSDIPSFRELWGGAALFFPPDDTAALTQAIRGLLEDRERRAEFCAAARERACRYAVESMTRGMLDIHRELLRRNGAMRRGEAA</sequence>